<dbReference type="OrthoDB" id="3913483at2759"/>
<feature type="compositionally biased region" description="Basic and acidic residues" evidence="1">
    <location>
        <begin position="96"/>
        <end position="108"/>
    </location>
</feature>
<dbReference type="EMBL" id="ML977586">
    <property type="protein sequence ID" value="KAF2000980.1"/>
    <property type="molecule type" value="Genomic_DNA"/>
</dbReference>
<protein>
    <submittedName>
        <fullName evidence="2">Uncharacterized protein</fullName>
    </submittedName>
</protein>
<name>A0A6A5WGF1_9PLEO</name>
<organism evidence="2 3">
    <name type="scientific">Amniculicola lignicola CBS 123094</name>
    <dbReference type="NCBI Taxonomy" id="1392246"/>
    <lineage>
        <taxon>Eukaryota</taxon>
        <taxon>Fungi</taxon>
        <taxon>Dikarya</taxon>
        <taxon>Ascomycota</taxon>
        <taxon>Pezizomycotina</taxon>
        <taxon>Dothideomycetes</taxon>
        <taxon>Pleosporomycetidae</taxon>
        <taxon>Pleosporales</taxon>
        <taxon>Amniculicolaceae</taxon>
        <taxon>Amniculicola</taxon>
    </lineage>
</organism>
<dbReference type="AlphaFoldDB" id="A0A6A5WGF1"/>
<dbReference type="Proteomes" id="UP000799779">
    <property type="component" value="Unassembled WGS sequence"/>
</dbReference>
<evidence type="ECO:0000256" key="1">
    <source>
        <dbReference type="SAM" id="MobiDB-lite"/>
    </source>
</evidence>
<gene>
    <name evidence="2" type="ORF">P154DRAFT_191858</name>
</gene>
<keyword evidence="3" id="KW-1185">Reference proteome</keyword>
<feature type="compositionally biased region" description="Basic and acidic residues" evidence="1">
    <location>
        <begin position="77"/>
        <end position="87"/>
    </location>
</feature>
<proteinExistence type="predicted"/>
<sequence length="108" mass="11236">MSTNKQTLIGKRKAALPLPDQPPVPSDWNSADATNVNVGSGAESGVRVDGQERGVNAGVAGGRETRDGLGGVPSDAIMREARGKEGVVDTMGRDYGYPEKRDPSSGLK</sequence>
<evidence type="ECO:0000313" key="2">
    <source>
        <dbReference type="EMBL" id="KAF2000980.1"/>
    </source>
</evidence>
<feature type="region of interest" description="Disordered" evidence="1">
    <location>
        <begin position="1"/>
        <end position="108"/>
    </location>
</feature>
<reference evidence="2" key="1">
    <citation type="journal article" date="2020" name="Stud. Mycol.">
        <title>101 Dothideomycetes genomes: a test case for predicting lifestyles and emergence of pathogens.</title>
        <authorList>
            <person name="Haridas S."/>
            <person name="Albert R."/>
            <person name="Binder M."/>
            <person name="Bloem J."/>
            <person name="Labutti K."/>
            <person name="Salamov A."/>
            <person name="Andreopoulos B."/>
            <person name="Baker S."/>
            <person name="Barry K."/>
            <person name="Bills G."/>
            <person name="Bluhm B."/>
            <person name="Cannon C."/>
            <person name="Castanera R."/>
            <person name="Culley D."/>
            <person name="Daum C."/>
            <person name="Ezra D."/>
            <person name="Gonzalez J."/>
            <person name="Henrissat B."/>
            <person name="Kuo A."/>
            <person name="Liang C."/>
            <person name="Lipzen A."/>
            <person name="Lutzoni F."/>
            <person name="Magnuson J."/>
            <person name="Mondo S."/>
            <person name="Nolan M."/>
            <person name="Ohm R."/>
            <person name="Pangilinan J."/>
            <person name="Park H.-J."/>
            <person name="Ramirez L."/>
            <person name="Alfaro M."/>
            <person name="Sun H."/>
            <person name="Tritt A."/>
            <person name="Yoshinaga Y."/>
            <person name="Zwiers L.-H."/>
            <person name="Turgeon B."/>
            <person name="Goodwin S."/>
            <person name="Spatafora J."/>
            <person name="Crous P."/>
            <person name="Grigoriev I."/>
        </authorList>
    </citation>
    <scope>NUCLEOTIDE SEQUENCE</scope>
    <source>
        <strain evidence="2">CBS 123094</strain>
    </source>
</reference>
<feature type="compositionally biased region" description="Polar residues" evidence="1">
    <location>
        <begin position="27"/>
        <end position="38"/>
    </location>
</feature>
<evidence type="ECO:0000313" key="3">
    <source>
        <dbReference type="Proteomes" id="UP000799779"/>
    </source>
</evidence>
<accession>A0A6A5WGF1</accession>